<dbReference type="RefSeq" id="WP_340294625.1">
    <property type="nucleotide sequence ID" value="NZ_JBBEOI010000172.1"/>
</dbReference>
<evidence type="ECO:0000256" key="6">
    <source>
        <dbReference type="ARBA" id="ARBA00022989"/>
    </source>
</evidence>
<dbReference type="CDD" id="cd16917">
    <property type="entry name" value="HATPase_UhpB-NarQ-NarX-like"/>
    <property type="match status" value="1"/>
</dbReference>
<dbReference type="GO" id="GO:0016301">
    <property type="term" value="F:kinase activity"/>
    <property type="evidence" value="ECO:0007669"/>
    <property type="project" value="UniProtKB-KW"/>
</dbReference>
<feature type="domain" description="Histidine kinase/HSP90-like ATPase" evidence="11">
    <location>
        <begin position="434"/>
        <end position="525"/>
    </location>
</feature>
<accession>A0ABV7WEY3</accession>
<feature type="region of interest" description="Disordered" evidence="9">
    <location>
        <begin position="509"/>
        <end position="530"/>
    </location>
</feature>
<evidence type="ECO:0000256" key="1">
    <source>
        <dbReference type="ARBA" id="ARBA00004651"/>
    </source>
</evidence>
<dbReference type="PANTHER" id="PTHR24421:SF37">
    <property type="entry name" value="SENSOR HISTIDINE KINASE NARS"/>
    <property type="match status" value="1"/>
</dbReference>
<feature type="transmembrane region" description="Helical" evidence="10">
    <location>
        <begin position="51"/>
        <end position="71"/>
    </location>
</feature>
<dbReference type="EMBL" id="JBHRWW010000004">
    <property type="protein sequence ID" value="MFC3688391.1"/>
    <property type="molecule type" value="Genomic_DNA"/>
</dbReference>
<evidence type="ECO:0000256" key="9">
    <source>
        <dbReference type="SAM" id="MobiDB-lite"/>
    </source>
</evidence>
<dbReference type="SUPFAM" id="SSF55874">
    <property type="entry name" value="ATPase domain of HSP90 chaperone/DNA topoisomerase II/histidine kinase"/>
    <property type="match status" value="1"/>
</dbReference>
<evidence type="ECO:0000259" key="11">
    <source>
        <dbReference type="SMART" id="SM00387"/>
    </source>
</evidence>
<name>A0ABV7WEY3_9MICO</name>
<organism evidence="12 13">
    <name type="scientific">Aquipuribacter hungaricus</name>
    <dbReference type="NCBI Taxonomy" id="545624"/>
    <lineage>
        <taxon>Bacteria</taxon>
        <taxon>Bacillati</taxon>
        <taxon>Actinomycetota</taxon>
        <taxon>Actinomycetes</taxon>
        <taxon>Micrococcales</taxon>
        <taxon>Intrasporangiaceae</taxon>
        <taxon>Aquipuribacter</taxon>
    </lineage>
</organism>
<evidence type="ECO:0000313" key="13">
    <source>
        <dbReference type="Proteomes" id="UP001595685"/>
    </source>
</evidence>
<dbReference type="InterPro" id="IPR011712">
    <property type="entry name" value="Sig_transdc_His_kin_sub3_dim/P"/>
</dbReference>
<dbReference type="InterPro" id="IPR050482">
    <property type="entry name" value="Sensor_HK_TwoCompSys"/>
</dbReference>
<evidence type="ECO:0000313" key="12">
    <source>
        <dbReference type="EMBL" id="MFC3688391.1"/>
    </source>
</evidence>
<keyword evidence="8 10" id="KW-0472">Membrane</keyword>
<dbReference type="Gene3D" id="1.20.5.1930">
    <property type="match status" value="1"/>
</dbReference>
<evidence type="ECO:0000256" key="3">
    <source>
        <dbReference type="ARBA" id="ARBA00022679"/>
    </source>
</evidence>
<comment type="caution">
    <text evidence="12">The sequence shown here is derived from an EMBL/GenBank/DDBJ whole genome shotgun (WGS) entry which is preliminary data.</text>
</comment>
<keyword evidence="6 10" id="KW-1133">Transmembrane helix</keyword>
<sequence length="530" mass="55851">MRGHAALQGPRPLLLARQDLVDGPVLPLVVRGLLLAAGAAAIAVLTDTDQALGPSLALVIVIAFGAVPLPGRGARVLQAQAEVTLLAFVIGSLPEVGQVFVPLLLLAVFTTGQRGGLALGAVGGLVGGVAWSLAVLSTSSYSELAEGLADPLLWTVVLVATGLLAGWVHRLRLEKETSSDNAYEEAFRLLSGLQSVARDLSVGLDPATLGTTLLDEVTSIAPRSECTLSVRSGEGRLAPLVASPEAGPVDDELTGTAWSTGTLSSRTGEGSTRVHAFPARIGSQVVAVLLVRSVGLSSADTARISRLVDRSGPRLAAALVFDEVRQLATVDERLRLAREIHDGVAQELASVGYMLDDLAGRVTDEAHDELLRLRSHVRDVVGELRMSIFDLRAGTDDTVGLGTALSEHVQRVGQQSQLVVHTVLDEQGDRLPAGVEVELLRIAQEAVTNVRRHAHASNMWVECTVDAPRAWLRVADDGVGLQPARPQSMGIRGMRERARRIGGELRVGERPGGGTEVEVSIGDWDEEGSA</sequence>
<comment type="subcellular location">
    <subcellularLocation>
        <location evidence="1">Cell membrane</location>
        <topology evidence="1">Multi-pass membrane protein</topology>
    </subcellularLocation>
</comment>
<evidence type="ECO:0000256" key="4">
    <source>
        <dbReference type="ARBA" id="ARBA00022692"/>
    </source>
</evidence>
<feature type="transmembrane region" description="Helical" evidence="10">
    <location>
        <begin position="115"/>
        <end position="136"/>
    </location>
</feature>
<dbReference type="SMART" id="SM00387">
    <property type="entry name" value="HATPase_c"/>
    <property type="match status" value="1"/>
</dbReference>
<dbReference type="InterPro" id="IPR036890">
    <property type="entry name" value="HATPase_C_sf"/>
</dbReference>
<dbReference type="Gene3D" id="3.30.565.10">
    <property type="entry name" value="Histidine kinase-like ATPase, C-terminal domain"/>
    <property type="match status" value="1"/>
</dbReference>
<evidence type="ECO:0000256" key="10">
    <source>
        <dbReference type="SAM" id="Phobius"/>
    </source>
</evidence>
<dbReference type="PANTHER" id="PTHR24421">
    <property type="entry name" value="NITRATE/NITRITE SENSOR PROTEIN NARX-RELATED"/>
    <property type="match status" value="1"/>
</dbReference>
<feature type="transmembrane region" description="Helical" evidence="10">
    <location>
        <begin position="83"/>
        <end position="109"/>
    </location>
</feature>
<gene>
    <name evidence="12" type="ORF">ACFOLH_08555</name>
</gene>
<evidence type="ECO:0000256" key="2">
    <source>
        <dbReference type="ARBA" id="ARBA00022475"/>
    </source>
</evidence>
<dbReference type="Pfam" id="PF02518">
    <property type="entry name" value="HATPase_c"/>
    <property type="match status" value="1"/>
</dbReference>
<evidence type="ECO:0000256" key="5">
    <source>
        <dbReference type="ARBA" id="ARBA00022777"/>
    </source>
</evidence>
<keyword evidence="13" id="KW-1185">Reference proteome</keyword>
<keyword evidence="2" id="KW-1003">Cell membrane</keyword>
<dbReference type="Pfam" id="PF07730">
    <property type="entry name" value="HisKA_3"/>
    <property type="match status" value="1"/>
</dbReference>
<protein>
    <submittedName>
        <fullName evidence="12">Sensor histidine kinase</fullName>
    </submittedName>
</protein>
<feature type="transmembrane region" description="Helical" evidence="10">
    <location>
        <begin position="148"/>
        <end position="168"/>
    </location>
</feature>
<keyword evidence="5 12" id="KW-0418">Kinase</keyword>
<feature type="transmembrane region" description="Helical" evidence="10">
    <location>
        <begin position="20"/>
        <end position="45"/>
    </location>
</feature>
<evidence type="ECO:0000256" key="7">
    <source>
        <dbReference type="ARBA" id="ARBA00023012"/>
    </source>
</evidence>
<proteinExistence type="predicted"/>
<keyword evidence="4 10" id="KW-0812">Transmembrane</keyword>
<dbReference type="InterPro" id="IPR003594">
    <property type="entry name" value="HATPase_dom"/>
</dbReference>
<keyword evidence="7" id="KW-0902">Two-component regulatory system</keyword>
<reference evidence="13" key="1">
    <citation type="journal article" date="2019" name="Int. J. Syst. Evol. Microbiol.">
        <title>The Global Catalogue of Microorganisms (GCM) 10K type strain sequencing project: providing services to taxonomists for standard genome sequencing and annotation.</title>
        <authorList>
            <consortium name="The Broad Institute Genomics Platform"/>
            <consortium name="The Broad Institute Genome Sequencing Center for Infectious Disease"/>
            <person name="Wu L."/>
            <person name="Ma J."/>
        </authorList>
    </citation>
    <scope>NUCLEOTIDE SEQUENCE [LARGE SCALE GENOMIC DNA]</scope>
    <source>
        <strain evidence="13">NCAIM B.02333</strain>
    </source>
</reference>
<dbReference type="Proteomes" id="UP001595685">
    <property type="component" value="Unassembled WGS sequence"/>
</dbReference>
<evidence type="ECO:0000256" key="8">
    <source>
        <dbReference type="ARBA" id="ARBA00023136"/>
    </source>
</evidence>
<keyword evidence="3" id="KW-0808">Transferase</keyword>